<sequence>MALNVSSVASLLQGGVEFATLTSGGRAVPQGHVFALQPSEAVARETIFVDEEDLVRLSVLIDGNVRGLATGADVKFQGLTVGRVTELSVKVDPDAEGGAGRIEQQVVIALTPSRLGLPAETTPEETLEFLKRRVEHGLRARLASAGFFGTSLIIDMIDVPDAPPATLDVAMEPFPVLPSVASDISDFRDTAQGFLARVGDLPIEEVLKSANDMMSSITAVASSEATRAIPESVRSAVEEMKATSAELRLAVTELRESGALGQVRGFVDEATAAAEAVKLAAADVPQMVENIDAAAVSFDEIDFPGISTEAKAILADLRAMLGSEDAEALPRNLSATLEAAAGLLNDLRDGNAAGSLNDALKSAKTAADQVAASVSRMPQLTARLERLVATADQVVGAYGARSDFNNEAINMMREFRRAADAFGNLARLIERNPAPSFWEDNDDA</sequence>
<evidence type="ECO:0000313" key="2">
    <source>
        <dbReference type="Proteomes" id="UP001243846"/>
    </source>
</evidence>
<keyword evidence="2" id="KW-1185">Reference proteome</keyword>
<evidence type="ECO:0000313" key="1">
    <source>
        <dbReference type="EMBL" id="MDN3713043.1"/>
    </source>
</evidence>
<name>A0ABT8D8D8_9RHOB</name>
<organism evidence="1 2">
    <name type="scientific">Paracoccus cavernae</name>
    <dbReference type="NCBI Taxonomy" id="1571207"/>
    <lineage>
        <taxon>Bacteria</taxon>
        <taxon>Pseudomonadati</taxon>
        <taxon>Pseudomonadota</taxon>
        <taxon>Alphaproteobacteria</taxon>
        <taxon>Rhodobacterales</taxon>
        <taxon>Paracoccaceae</taxon>
        <taxon>Paracoccus</taxon>
    </lineage>
</organism>
<gene>
    <name evidence="1" type="ORF">QWZ10_17165</name>
</gene>
<dbReference type="Proteomes" id="UP001243846">
    <property type="component" value="Unassembled WGS sequence"/>
</dbReference>
<accession>A0ABT8D8D8</accession>
<dbReference type="EMBL" id="JAUFRC010000001">
    <property type="protein sequence ID" value="MDN3713043.1"/>
    <property type="molecule type" value="Genomic_DNA"/>
</dbReference>
<comment type="caution">
    <text evidence="1">The sequence shown here is derived from an EMBL/GenBank/DDBJ whole genome shotgun (WGS) entry which is preliminary data.</text>
</comment>
<proteinExistence type="predicted"/>
<protein>
    <submittedName>
        <fullName evidence="1">MlaD family protein</fullName>
    </submittedName>
</protein>
<reference evidence="2" key="1">
    <citation type="journal article" date="2019" name="Int. J. Syst. Evol. Microbiol.">
        <title>The Global Catalogue of Microorganisms (GCM) 10K type strain sequencing project: providing services to taxonomists for standard genome sequencing and annotation.</title>
        <authorList>
            <consortium name="The Broad Institute Genomics Platform"/>
            <consortium name="The Broad Institute Genome Sequencing Center for Infectious Disease"/>
            <person name="Wu L."/>
            <person name="Ma J."/>
        </authorList>
    </citation>
    <scope>NUCLEOTIDE SEQUENCE [LARGE SCALE GENOMIC DNA]</scope>
    <source>
        <strain evidence="2">CECT 8482</strain>
    </source>
</reference>